<dbReference type="Proteomes" id="UP000556201">
    <property type="component" value="Unassembled WGS sequence"/>
</dbReference>
<proteinExistence type="predicted"/>
<comment type="caution">
    <text evidence="1">The sequence shown here is derived from an EMBL/GenBank/DDBJ whole genome shotgun (WGS) entry which is preliminary data.</text>
</comment>
<name>A0A7W9FWG4_BREVE</name>
<reference evidence="1 2" key="1">
    <citation type="submission" date="2020-08" db="EMBL/GenBank/DDBJ databases">
        <title>Functional genomics of gut bacteria from endangered species of beetles.</title>
        <authorList>
            <person name="Carlos-Shanley C."/>
        </authorList>
    </citation>
    <scope>NUCLEOTIDE SEQUENCE [LARGE SCALE GENOMIC DNA]</scope>
    <source>
        <strain evidence="1 2">S00192</strain>
    </source>
</reference>
<protein>
    <submittedName>
        <fullName evidence="1">Uncharacterized protein</fullName>
    </submittedName>
</protein>
<evidence type="ECO:0000313" key="2">
    <source>
        <dbReference type="Proteomes" id="UP000556201"/>
    </source>
</evidence>
<gene>
    <name evidence="1" type="ORF">HNP47_002747</name>
</gene>
<sequence length="140" mass="15542">MAAIKQHHSMWRMMIKSLVSLAVLETLVSCSPSTRVSLRNETGVDVTTQINGEVVRLSPGETSRPFILAWGPQQHWTKEIRGGDCAYRYLYDAYEQGLNLPKPALTRSPTILVLDQHFRLTATDADGVGLGSVNAERRCS</sequence>
<dbReference type="RefSeq" id="WP_184279940.1">
    <property type="nucleotide sequence ID" value="NZ_JACHLJ010000003.1"/>
</dbReference>
<organism evidence="1 2">
    <name type="scientific">Brevundimonas vesicularis</name>
    <name type="common">Pseudomonas vesicularis</name>
    <dbReference type="NCBI Taxonomy" id="41276"/>
    <lineage>
        <taxon>Bacteria</taxon>
        <taxon>Pseudomonadati</taxon>
        <taxon>Pseudomonadota</taxon>
        <taxon>Alphaproteobacteria</taxon>
        <taxon>Caulobacterales</taxon>
        <taxon>Caulobacteraceae</taxon>
        <taxon>Brevundimonas</taxon>
    </lineage>
</organism>
<accession>A0A7W9FWG4</accession>
<dbReference type="EMBL" id="JACHLJ010000003">
    <property type="protein sequence ID" value="MBB5772731.1"/>
    <property type="molecule type" value="Genomic_DNA"/>
</dbReference>
<evidence type="ECO:0000313" key="1">
    <source>
        <dbReference type="EMBL" id="MBB5772731.1"/>
    </source>
</evidence>
<dbReference type="AlphaFoldDB" id="A0A7W9FWG4"/>